<accession>A0AAE1EZH2</accession>
<evidence type="ECO:0000313" key="2">
    <source>
        <dbReference type="Proteomes" id="UP001286313"/>
    </source>
</evidence>
<evidence type="ECO:0000313" key="1">
    <source>
        <dbReference type="EMBL" id="KAK3864584.1"/>
    </source>
</evidence>
<reference evidence="1" key="1">
    <citation type="submission" date="2023-10" db="EMBL/GenBank/DDBJ databases">
        <title>Genome assemblies of two species of porcelain crab, Petrolisthes cinctipes and Petrolisthes manimaculis (Anomura: Porcellanidae).</title>
        <authorList>
            <person name="Angst P."/>
        </authorList>
    </citation>
    <scope>NUCLEOTIDE SEQUENCE</scope>
    <source>
        <strain evidence="1">PB745_01</strain>
        <tissue evidence="1">Gill</tissue>
    </source>
</reference>
<dbReference type="Proteomes" id="UP001286313">
    <property type="component" value="Unassembled WGS sequence"/>
</dbReference>
<dbReference type="AlphaFoldDB" id="A0AAE1EZH2"/>
<name>A0AAE1EZH2_PETCI</name>
<keyword evidence="2" id="KW-1185">Reference proteome</keyword>
<organism evidence="1 2">
    <name type="scientific">Petrolisthes cinctipes</name>
    <name type="common">Flat porcelain crab</name>
    <dbReference type="NCBI Taxonomy" id="88211"/>
    <lineage>
        <taxon>Eukaryota</taxon>
        <taxon>Metazoa</taxon>
        <taxon>Ecdysozoa</taxon>
        <taxon>Arthropoda</taxon>
        <taxon>Crustacea</taxon>
        <taxon>Multicrustacea</taxon>
        <taxon>Malacostraca</taxon>
        <taxon>Eumalacostraca</taxon>
        <taxon>Eucarida</taxon>
        <taxon>Decapoda</taxon>
        <taxon>Pleocyemata</taxon>
        <taxon>Anomura</taxon>
        <taxon>Galatheoidea</taxon>
        <taxon>Porcellanidae</taxon>
        <taxon>Petrolisthes</taxon>
    </lineage>
</organism>
<protein>
    <submittedName>
        <fullName evidence="1">Uncharacterized protein</fullName>
    </submittedName>
</protein>
<proteinExistence type="predicted"/>
<comment type="caution">
    <text evidence="1">The sequence shown here is derived from an EMBL/GenBank/DDBJ whole genome shotgun (WGS) entry which is preliminary data.</text>
</comment>
<sequence>MRMVRFYAKKILQPPQHIISQHLHIPTISYNLDNTSFLHIPPISYNLHNTSSLSISTSHQLLITSTTHHLSASPHHTNLLQPLQHIISQHLHITPTSYNLHNTSSLNISTSHI</sequence>
<gene>
    <name evidence="1" type="ORF">Pcinc_029744</name>
</gene>
<dbReference type="EMBL" id="JAWQEG010003767">
    <property type="protein sequence ID" value="KAK3864584.1"/>
    <property type="molecule type" value="Genomic_DNA"/>
</dbReference>